<name>A0A1Y1WJ90_9FUNG</name>
<evidence type="ECO:0000313" key="1">
    <source>
        <dbReference type="EMBL" id="ORX73425.1"/>
    </source>
</evidence>
<dbReference type="AlphaFoldDB" id="A0A1Y1WJ90"/>
<evidence type="ECO:0008006" key="3">
    <source>
        <dbReference type="Google" id="ProtNLM"/>
    </source>
</evidence>
<gene>
    <name evidence="1" type="ORF">BCR32DRAFT_249964</name>
</gene>
<evidence type="ECO:0000313" key="2">
    <source>
        <dbReference type="Proteomes" id="UP000193944"/>
    </source>
</evidence>
<organism evidence="1 2">
    <name type="scientific">Anaeromyces robustus</name>
    <dbReference type="NCBI Taxonomy" id="1754192"/>
    <lineage>
        <taxon>Eukaryota</taxon>
        <taxon>Fungi</taxon>
        <taxon>Fungi incertae sedis</taxon>
        <taxon>Chytridiomycota</taxon>
        <taxon>Chytridiomycota incertae sedis</taxon>
        <taxon>Neocallimastigomycetes</taxon>
        <taxon>Neocallimastigales</taxon>
        <taxon>Neocallimastigaceae</taxon>
        <taxon>Anaeromyces</taxon>
    </lineage>
</organism>
<proteinExistence type="predicted"/>
<comment type="caution">
    <text evidence="1">The sequence shown here is derived from an EMBL/GenBank/DDBJ whole genome shotgun (WGS) entry which is preliminary data.</text>
</comment>
<reference evidence="1 2" key="1">
    <citation type="submission" date="2016-08" db="EMBL/GenBank/DDBJ databases">
        <title>A Parts List for Fungal Cellulosomes Revealed by Comparative Genomics.</title>
        <authorList>
            <consortium name="DOE Joint Genome Institute"/>
            <person name="Haitjema C.H."/>
            <person name="Gilmore S.P."/>
            <person name="Henske J.K."/>
            <person name="Solomon K.V."/>
            <person name="De Groot R."/>
            <person name="Kuo A."/>
            <person name="Mondo S.J."/>
            <person name="Salamov A.A."/>
            <person name="Labutti K."/>
            <person name="Zhao Z."/>
            <person name="Chiniquy J."/>
            <person name="Barry K."/>
            <person name="Brewer H.M."/>
            <person name="Purvine S.O."/>
            <person name="Wright A.T."/>
            <person name="Boxma B."/>
            <person name="Van Alen T."/>
            <person name="Hackstein J.H."/>
            <person name="Baker S.E."/>
            <person name="Grigoriev I.V."/>
            <person name="O'Malley M.A."/>
        </authorList>
    </citation>
    <scope>NUCLEOTIDE SEQUENCE [LARGE SCALE GENOMIC DNA]</scope>
    <source>
        <strain evidence="1 2">S4</strain>
    </source>
</reference>
<reference evidence="1 2" key="2">
    <citation type="submission" date="2016-08" db="EMBL/GenBank/DDBJ databases">
        <title>Pervasive Adenine N6-methylation of Active Genes in Fungi.</title>
        <authorList>
            <consortium name="DOE Joint Genome Institute"/>
            <person name="Mondo S.J."/>
            <person name="Dannebaum R.O."/>
            <person name="Kuo R.C."/>
            <person name="Labutti K."/>
            <person name="Haridas S."/>
            <person name="Kuo A."/>
            <person name="Salamov A."/>
            <person name="Ahrendt S.R."/>
            <person name="Lipzen A."/>
            <person name="Sullivan W."/>
            <person name="Andreopoulos W.B."/>
            <person name="Clum A."/>
            <person name="Lindquist E."/>
            <person name="Daum C."/>
            <person name="Ramamoorthy G.K."/>
            <person name="Gryganskyi A."/>
            <person name="Culley D."/>
            <person name="Magnuson J.K."/>
            <person name="James T.Y."/>
            <person name="O'Malley M.A."/>
            <person name="Stajich J.E."/>
            <person name="Spatafora J.W."/>
            <person name="Visel A."/>
            <person name="Grigoriev I.V."/>
        </authorList>
    </citation>
    <scope>NUCLEOTIDE SEQUENCE [LARGE SCALE GENOMIC DNA]</scope>
    <source>
        <strain evidence="1 2">S4</strain>
    </source>
</reference>
<sequence>MAEEAIKQQNKINTLNCVITLDDDIKDVDTWYRQMSNWVSLNKVEDNKELFIWCNLKIQGKAATKLQYLVASEGDDLTYPTLLEIKNALAEHYKSEDVDTEELLEELKELRISRHEDMKTFNYKYLEKYEKLEEADKVVISISDYLNINTSEFFSKNFMKIRVIINK</sequence>
<dbReference type="Proteomes" id="UP000193944">
    <property type="component" value="Unassembled WGS sequence"/>
</dbReference>
<dbReference type="EMBL" id="MCFG01000389">
    <property type="protein sequence ID" value="ORX73425.1"/>
    <property type="molecule type" value="Genomic_DNA"/>
</dbReference>
<keyword evidence="2" id="KW-1185">Reference proteome</keyword>
<dbReference type="OrthoDB" id="10586775at2759"/>
<protein>
    <recommendedName>
        <fullName evidence="3">Retrotransposon gag domain-containing protein</fullName>
    </recommendedName>
</protein>
<accession>A0A1Y1WJ90</accession>